<evidence type="ECO:0000313" key="2">
    <source>
        <dbReference type="EMBL" id="KAK8919175.1"/>
    </source>
</evidence>
<dbReference type="Proteomes" id="UP001418222">
    <property type="component" value="Unassembled WGS sequence"/>
</dbReference>
<accession>A0AAP0AYC9</accession>
<evidence type="ECO:0000313" key="3">
    <source>
        <dbReference type="Proteomes" id="UP001418222"/>
    </source>
</evidence>
<dbReference type="EMBL" id="JBBWWQ010000019">
    <property type="protein sequence ID" value="KAK8919175.1"/>
    <property type="molecule type" value="Genomic_DNA"/>
</dbReference>
<feature type="region of interest" description="Disordered" evidence="1">
    <location>
        <begin position="40"/>
        <end position="74"/>
    </location>
</feature>
<reference evidence="2 3" key="1">
    <citation type="journal article" date="2022" name="Nat. Plants">
        <title>Genomes of leafy and leafless Platanthera orchids illuminate the evolution of mycoheterotrophy.</title>
        <authorList>
            <person name="Li M.H."/>
            <person name="Liu K.W."/>
            <person name="Li Z."/>
            <person name="Lu H.C."/>
            <person name="Ye Q.L."/>
            <person name="Zhang D."/>
            <person name="Wang J.Y."/>
            <person name="Li Y.F."/>
            <person name="Zhong Z.M."/>
            <person name="Liu X."/>
            <person name="Yu X."/>
            <person name="Liu D.K."/>
            <person name="Tu X.D."/>
            <person name="Liu B."/>
            <person name="Hao Y."/>
            <person name="Liao X.Y."/>
            <person name="Jiang Y.T."/>
            <person name="Sun W.H."/>
            <person name="Chen J."/>
            <person name="Chen Y.Q."/>
            <person name="Ai Y."/>
            <person name="Zhai J.W."/>
            <person name="Wu S.S."/>
            <person name="Zhou Z."/>
            <person name="Hsiao Y.Y."/>
            <person name="Wu W.L."/>
            <person name="Chen Y.Y."/>
            <person name="Lin Y.F."/>
            <person name="Hsu J.L."/>
            <person name="Li C.Y."/>
            <person name="Wang Z.W."/>
            <person name="Zhao X."/>
            <person name="Zhong W.Y."/>
            <person name="Ma X.K."/>
            <person name="Ma L."/>
            <person name="Huang J."/>
            <person name="Chen G.Z."/>
            <person name="Huang M.Z."/>
            <person name="Huang L."/>
            <person name="Peng D.H."/>
            <person name="Luo Y.B."/>
            <person name="Zou S.Q."/>
            <person name="Chen S.P."/>
            <person name="Lan S."/>
            <person name="Tsai W.C."/>
            <person name="Van de Peer Y."/>
            <person name="Liu Z.J."/>
        </authorList>
    </citation>
    <scope>NUCLEOTIDE SEQUENCE [LARGE SCALE GENOMIC DNA]</scope>
    <source>
        <strain evidence="2">Lor287</strain>
    </source>
</reference>
<name>A0AAP0AYC9_9ASPA</name>
<gene>
    <name evidence="2" type="primary">TCP20</name>
    <name evidence="2" type="ORF">KSP39_PZI022014</name>
</gene>
<dbReference type="AlphaFoldDB" id="A0AAP0AYC9"/>
<protein>
    <submittedName>
        <fullName evidence="2">Transcription factor TCP20</fullName>
    </submittedName>
</protein>
<keyword evidence="3" id="KW-1185">Reference proteome</keyword>
<feature type="region of interest" description="Disordered" evidence="1">
    <location>
        <begin position="1"/>
        <end position="26"/>
    </location>
</feature>
<evidence type="ECO:0000256" key="1">
    <source>
        <dbReference type="SAM" id="MobiDB-lite"/>
    </source>
</evidence>
<proteinExistence type="predicted"/>
<feature type="compositionally biased region" description="Basic and acidic residues" evidence="1">
    <location>
        <begin position="49"/>
        <end position="74"/>
    </location>
</feature>
<organism evidence="2 3">
    <name type="scientific">Platanthera zijinensis</name>
    <dbReference type="NCBI Taxonomy" id="2320716"/>
    <lineage>
        <taxon>Eukaryota</taxon>
        <taxon>Viridiplantae</taxon>
        <taxon>Streptophyta</taxon>
        <taxon>Embryophyta</taxon>
        <taxon>Tracheophyta</taxon>
        <taxon>Spermatophyta</taxon>
        <taxon>Magnoliopsida</taxon>
        <taxon>Liliopsida</taxon>
        <taxon>Asparagales</taxon>
        <taxon>Orchidaceae</taxon>
        <taxon>Orchidoideae</taxon>
        <taxon>Orchideae</taxon>
        <taxon>Orchidinae</taxon>
        <taxon>Platanthera</taxon>
    </lineage>
</organism>
<comment type="caution">
    <text evidence="2">The sequence shown here is derived from an EMBL/GenBank/DDBJ whole genome shotgun (WGS) entry which is preliminary data.</text>
</comment>
<sequence>MSFASLLSGHGQQMPGLELGLSHDGHIGVLNPHSLSQFYLQMGQGRGGGSDEHLQHQHEQNHSQRAKDDSDSSS</sequence>